<dbReference type="NCBIfam" id="TIGR00614">
    <property type="entry name" value="recQ_fam"/>
    <property type="match status" value="1"/>
</dbReference>
<dbReference type="InterPro" id="IPR011545">
    <property type="entry name" value="DEAD/DEAH_box_helicase_dom"/>
</dbReference>
<sequence>MGTPVSILQKYWGYDQFRPLQEDIVNSVLEGNDTLALLPTGGGKSICFQVPAMMLEGVCLVVTPLIALMKDQVQQLEKRGIPAMAIYAGMYFKDVEKVMDLARNGKIKFLYISPERLQSPRFQAHCETLDVGLIAVDEAHCISQWGYDFRPAYLKIAEIRNFFPRTPILALTATATLKVREDICEKLEFTNQKIFTKSFVRSNLSYSVFEEEAKVNRIRHILDRVPGSAVVYCRNRRHTKEIAGLLQSHGINADYYHAGLPAADRATKQDDWITGRTRVVVCTNAFGMGIDKPDVRSVIHYDVPDSLEAYYQEAGRAGRDEQKAYGVLLYTQQELTEMKSRIPLQFPQLEEIREVYQGVVNYLQVPIGSAENVYFDFDINDFARKFALNITMAYSAMRILEHEGVVQLSESVYLPSRVEFITNKETLWEYERHGSSLEPLIKALLRTYQGIFDHPVPVFEKQLMRILRTDEDTITDWLQRLHRQGIIRYQQRKDEPQLCFLQERVPVQYLRVDMLRIAERRRIYEAKIDSVTRYATNTDICRTQSLVTYFGEAGGEPCGVCDVCLRKKTGGLTAPKFDQLAPLVLAQLEQPLTFNLLADALPGVKEDLLLDVLEFMLAEEMIVRDKDGMIRRK</sequence>
<protein>
    <recommendedName>
        <fullName evidence="11">ATP-dependent DNA helicase RecQ</fullName>
        <ecNumber evidence="10">5.6.2.4</ecNumber>
    </recommendedName>
    <alternativeName>
        <fullName evidence="12">DNA 3'-5' helicase RecQ</fullName>
    </alternativeName>
</protein>
<dbReference type="EC" id="5.6.2.4" evidence="10"/>
<evidence type="ECO:0000256" key="1">
    <source>
        <dbReference type="ARBA" id="ARBA00005446"/>
    </source>
</evidence>
<dbReference type="CDD" id="cd17920">
    <property type="entry name" value="DEXHc_RecQ"/>
    <property type="match status" value="1"/>
</dbReference>
<dbReference type="PROSITE" id="PS51194">
    <property type="entry name" value="HELICASE_CTER"/>
    <property type="match status" value="1"/>
</dbReference>
<dbReference type="RefSeq" id="WP_264281398.1">
    <property type="nucleotide sequence ID" value="NZ_CP107006.1"/>
</dbReference>
<dbReference type="Pfam" id="PF00270">
    <property type="entry name" value="DEAD"/>
    <property type="match status" value="1"/>
</dbReference>
<keyword evidence="16" id="KW-1185">Reference proteome</keyword>
<dbReference type="Gene3D" id="1.10.10.10">
    <property type="entry name" value="Winged helix-like DNA-binding domain superfamily/Winged helix DNA-binding domain"/>
    <property type="match status" value="1"/>
</dbReference>
<evidence type="ECO:0000256" key="4">
    <source>
        <dbReference type="ARBA" id="ARBA00022801"/>
    </source>
</evidence>
<evidence type="ECO:0000256" key="6">
    <source>
        <dbReference type="ARBA" id="ARBA00022840"/>
    </source>
</evidence>
<dbReference type="PANTHER" id="PTHR13710">
    <property type="entry name" value="DNA HELICASE RECQ FAMILY MEMBER"/>
    <property type="match status" value="1"/>
</dbReference>
<dbReference type="SUPFAM" id="SSF52540">
    <property type="entry name" value="P-loop containing nucleoside triphosphate hydrolases"/>
    <property type="match status" value="1"/>
</dbReference>
<feature type="domain" description="Helicase C-terminal" evidence="14">
    <location>
        <begin position="217"/>
        <end position="367"/>
    </location>
</feature>
<evidence type="ECO:0000313" key="15">
    <source>
        <dbReference type="EMBL" id="UYQ93294.1"/>
    </source>
</evidence>
<dbReference type="EMBL" id="CP107006">
    <property type="protein sequence ID" value="UYQ93294.1"/>
    <property type="molecule type" value="Genomic_DNA"/>
</dbReference>
<dbReference type="Pfam" id="PF16124">
    <property type="entry name" value="RecQ_Zn_bind"/>
    <property type="match status" value="1"/>
</dbReference>
<keyword evidence="4" id="KW-0378">Hydrolase</keyword>
<evidence type="ECO:0000256" key="8">
    <source>
        <dbReference type="ARBA" id="ARBA00023235"/>
    </source>
</evidence>
<dbReference type="InterPro" id="IPR014001">
    <property type="entry name" value="Helicase_ATP-bd"/>
</dbReference>
<name>A0ABY6J534_9BACT</name>
<gene>
    <name evidence="15" type="ORF">MKQ68_24735</name>
</gene>
<keyword evidence="3" id="KW-0547">Nucleotide-binding</keyword>
<keyword evidence="6" id="KW-0067">ATP-binding</keyword>
<dbReference type="Pfam" id="PF00271">
    <property type="entry name" value="Helicase_C"/>
    <property type="match status" value="1"/>
</dbReference>
<organism evidence="15 16">
    <name type="scientific">Chitinophaga horti</name>
    <dbReference type="NCBI Taxonomy" id="2920382"/>
    <lineage>
        <taxon>Bacteria</taxon>
        <taxon>Pseudomonadati</taxon>
        <taxon>Bacteroidota</taxon>
        <taxon>Chitinophagia</taxon>
        <taxon>Chitinophagales</taxon>
        <taxon>Chitinophagaceae</taxon>
        <taxon>Chitinophaga</taxon>
    </lineage>
</organism>
<evidence type="ECO:0000256" key="2">
    <source>
        <dbReference type="ARBA" id="ARBA00022723"/>
    </source>
</evidence>
<feature type="domain" description="Helicase ATP-binding" evidence="13">
    <location>
        <begin position="25"/>
        <end position="193"/>
    </location>
</feature>
<dbReference type="InterPro" id="IPR004589">
    <property type="entry name" value="DNA_helicase_ATP-dep_RecQ"/>
</dbReference>
<evidence type="ECO:0000256" key="7">
    <source>
        <dbReference type="ARBA" id="ARBA00023125"/>
    </source>
</evidence>
<keyword evidence="7" id="KW-0238">DNA-binding</keyword>
<dbReference type="InterPro" id="IPR032284">
    <property type="entry name" value="RecQ_Zn-bd"/>
</dbReference>
<evidence type="ECO:0000256" key="10">
    <source>
        <dbReference type="ARBA" id="ARBA00034808"/>
    </source>
</evidence>
<proteinExistence type="inferred from homology"/>
<evidence type="ECO:0000259" key="13">
    <source>
        <dbReference type="PROSITE" id="PS51192"/>
    </source>
</evidence>
<evidence type="ECO:0000256" key="5">
    <source>
        <dbReference type="ARBA" id="ARBA00022806"/>
    </source>
</evidence>
<keyword evidence="8" id="KW-0413">Isomerase</keyword>
<evidence type="ECO:0000313" key="16">
    <source>
        <dbReference type="Proteomes" id="UP001162741"/>
    </source>
</evidence>
<dbReference type="GO" id="GO:0004386">
    <property type="term" value="F:helicase activity"/>
    <property type="evidence" value="ECO:0007669"/>
    <property type="project" value="UniProtKB-KW"/>
</dbReference>
<dbReference type="Proteomes" id="UP001162741">
    <property type="component" value="Chromosome"/>
</dbReference>
<dbReference type="InterPro" id="IPR036388">
    <property type="entry name" value="WH-like_DNA-bd_sf"/>
</dbReference>
<dbReference type="InterPro" id="IPR027417">
    <property type="entry name" value="P-loop_NTPase"/>
</dbReference>
<dbReference type="SMART" id="SM00490">
    <property type="entry name" value="HELICc"/>
    <property type="match status" value="1"/>
</dbReference>
<dbReference type="PANTHER" id="PTHR13710:SF105">
    <property type="entry name" value="ATP-DEPENDENT DNA HELICASE Q1"/>
    <property type="match status" value="1"/>
</dbReference>
<comment type="similarity">
    <text evidence="1">Belongs to the helicase family. RecQ subfamily.</text>
</comment>
<dbReference type="InterPro" id="IPR001650">
    <property type="entry name" value="Helicase_C-like"/>
</dbReference>
<keyword evidence="5 15" id="KW-0347">Helicase</keyword>
<evidence type="ECO:0000256" key="3">
    <source>
        <dbReference type="ARBA" id="ARBA00022741"/>
    </source>
</evidence>
<reference evidence="15" key="1">
    <citation type="submission" date="2022-10" db="EMBL/GenBank/DDBJ databases">
        <title>Chitinophaga sp. nov., isolated from soil.</title>
        <authorList>
            <person name="Jeon C.O."/>
        </authorList>
    </citation>
    <scope>NUCLEOTIDE SEQUENCE</scope>
    <source>
        <strain evidence="15">R8</strain>
    </source>
</reference>
<dbReference type="PROSITE" id="PS51192">
    <property type="entry name" value="HELICASE_ATP_BIND_1"/>
    <property type="match status" value="1"/>
</dbReference>
<evidence type="ECO:0000256" key="11">
    <source>
        <dbReference type="ARBA" id="ARBA00044535"/>
    </source>
</evidence>
<keyword evidence="2" id="KW-0479">Metal-binding</keyword>
<comment type="catalytic activity">
    <reaction evidence="9">
        <text>Couples ATP hydrolysis with the unwinding of duplex DNA by translocating in the 3'-5' direction.</text>
        <dbReference type="EC" id="5.6.2.4"/>
    </reaction>
</comment>
<evidence type="ECO:0000256" key="12">
    <source>
        <dbReference type="ARBA" id="ARBA00044550"/>
    </source>
</evidence>
<evidence type="ECO:0000259" key="14">
    <source>
        <dbReference type="PROSITE" id="PS51194"/>
    </source>
</evidence>
<dbReference type="Gene3D" id="3.40.50.300">
    <property type="entry name" value="P-loop containing nucleotide triphosphate hydrolases"/>
    <property type="match status" value="2"/>
</dbReference>
<dbReference type="SMART" id="SM00487">
    <property type="entry name" value="DEXDc"/>
    <property type="match status" value="1"/>
</dbReference>
<accession>A0ABY6J534</accession>
<evidence type="ECO:0000256" key="9">
    <source>
        <dbReference type="ARBA" id="ARBA00034617"/>
    </source>
</evidence>